<gene>
    <name evidence="1" type="ORF">Hfx1149_01590</name>
</gene>
<accession>A0A643JWS5</accession>
<protein>
    <submittedName>
        <fullName evidence="1">Uncharacterized protein</fullName>
    </submittedName>
</protein>
<dbReference type="AlphaFoldDB" id="A0A643JWS5"/>
<organism evidence="1">
    <name type="scientific">Haloferax sp. CBA1149</name>
    <dbReference type="NCBI Taxonomy" id="2650753"/>
    <lineage>
        <taxon>Archaea</taxon>
        <taxon>Methanobacteriati</taxon>
        <taxon>Methanobacteriota</taxon>
        <taxon>Stenosarchaea group</taxon>
        <taxon>Halobacteria</taxon>
        <taxon>Halobacteriales</taxon>
        <taxon>Haloferacaceae</taxon>
        <taxon>Haloferax</taxon>
    </lineage>
</organism>
<dbReference type="InterPro" id="IPR055954">
    <property type="entry name" value="DUF7532"/>
</dbReference>
<reference evidence="1" key="1">
    <citation type="submission" date="2019-09" db="EMBL/GenBank/DDBJ databases">
        <title>Genomic analysis of Haloferax sp. CBA1149.</title>
        <authorList>
            <person name="Roh S.W."/>
        </authorList>
    </citation>
    <scope>NUCLEOTIDE SEQUENCE</scope>
    <source>
        <strain evidence="1">CBA1149</strain>
    </source>
</reference>
<sequence length="124" mass="13624">MHFDPREQAALREVGLDTDDLREASEHVSAAVDADADRLAAFFGDGGTFYSDMEMAHSASDVQEHTVDHIDLYTHGASLRGYLKFDSWGVPIEGGRILSEETVELSLGPTVDARVKFARDPDDL</sequence>
<proteinExistence type="predicted"/>
<dbReference type="EMBL" id="VZUS01000001">
    <property type="protein sequence ID" value="KAB1186787.1"/>
    <property type="molecule type" value="Genomic_DNA"/>
</dbReference>
<dbReference type="Pfam" id="PF24376">
    <property type="entry name" value="DUF7532"/>
    <property type="match status" value="1"/>
</dbReference>
<name>A0A643JWS5_9EURY</name>
<comment type="caution">
    <text evidence="1">The sequence shown here is derived from an EMBL/GenBank/DDBJ whole genome shotgun (WGS) entry which is preliminary data.</text>
</comment>
<evidence type="ECO:0000313" key="1">
    <source>
        <dbReference type="EMBL" id="KAB1186787.1"/>
    </source>
</evidence>
<dbReference type="RefSeq" id="WP_151134799.1">
    <property type="nucleotide sequence ID" value="NZ_VZUS01000001.1"/>
</dbReference>